<dbReference type="InterPro" id="IPR010730">
    <property type="entry name" value="HET"/>
</dbReference>
<dbReference type="EMBL" id="MU004445">
    <property type="protein sequence ID" value="KAF2650766.1"/>
    <property type="molecule type" value="Genomic_DNA"/>
</dbReference>
<reference evidence="2" key="1">
    <citation type="journal article" date="2020" name="Stud. Mycol.">
        <title>101 Dothideomycetes genomes: a test case for predicting lifestyles and emergence of pathogens.</title>
        <authorList>
            <person name="Haridas S."/>
            <person name="Albert R."/>
            <person name="Binder M."/>
            <person name="Bloem J."/>
            <person name="Labutti K."/>
            <person name="Salamov A."/>
            <person name="Andreopoulos B."/>
            <person name="Baker S."/>
            <person name="Barry K."/>
            <person name="Bills G."/>
            <person name="Bluhm B."/>
            <person name="Cannon C."/>
            <person name="Castanera R."/>
            <person name="Culley D."/>
            <person name="Daum C."/>
            <person name="Ezra D."/>
            <person name="Gonzalez J."/>
            <person name="Henrissat B."/>
            <person name="Kuo A."/>
            <person name="Liang C."/>
            <person name="Lipzen A."/>
            <person name="Lutzoni F."/>
            <person name="Magnuson J."/>
            <person name="Mondo S."/>
            <person name="Nolan M."/>
            <person name="Ohm R."/>
            <person name="Pangilinan J."/>
            <person name="Park H.-J."/>
            <person name="Ramirez L."/>
            <person name="Alfaro M."/>
            <person name="Sun H."/>
            <person name="Tritt A."/>
            <person name="Yoshinaga Y."/>
            <person name="Zwiers L.-H."/>
            <person name="Turgeon B."/>
            <person name="Goodwin S."/>
            <person name="Spatafora J."/>
            <person name="Crous P."/>
            <person name="Grigoriev I."/>
        </authorList>
    </citation>
    <scope>NUCLEOTIDE SEQUENCE</scope>
    <source>
        <strain evidence="2">CBS 122681</strain>
    </source>
</reference>
<evidence type="ECO:0000313" key="2">
    <source>
        <dbReference type="EMBL" id="KAF2650766.1"/>
    </source>
</evidence>
<dbReference type="Pfam" id="PF06985">
    <property type="entry name" value="HET"/>
    <property type="match status" value="1"/>
</dbReference>
<dbReference type="OrthoDB" id="5135333at2759"/>
<proteinExistence type="predicted"/>
<organism evidence="2 3">
    <name type="scientific">Lophiostoma macrostomum CBS 122681</name>
    <dbReference type="NCBI Taxonomy" id="1314788"/>
    <lineage>
        <taxon>Eukaryota</taxon>
        <taxon>Fungi</taxon>
        <taxon>Dikarya</taxon>
        <taxon>Ascomycota</taxon>
        <taxon>Pezizomycotina</taxon>
        <taxon>Dothideomycetes</taxon>
        <taxon>Pleosporomycetidae</taxon>
        <taxon>Pleosporales</taxon>
        <taxon>Lophiostomataceae</taxon>
        <taxon>Lophiostoma</taxon>
    </lineage>
</organism>
<dbReference type="PANTHER" id="PTHR33112">
    <property type="entry name" value="DOMAIN PROTEIN, PUTATIVE-RELATED"/>
    <property type="match status" value="1"/>
</dbReference>
<accession>A0A6A6SSM0</accession>
<keyword evidence="3" id="KW-1185">Reference proteome</keyword>
<sequence length="830" mass="94058">MMPTSDFATPTTKSIRLLQPTRVTATVSVDTKPATYLPPVLCATCDRADLLGLLRPQGFAVDDIELREAKARCFQLSWHLYAVHQSAAQCQLCQLLLECLKGCKGFDAAEASFVFVRLVPIAEYQEMGELTLWMTMTRKRPKPTMGKIIRCQLRVGLRMPRSVEDSLRTFDRAISRIPTGPRHTEGEPNEGDQSFSAVLFPSDHPPRDRVGIGYVASNLSQPLPFPTCARVFGRDSSWEDESILTLTYEENVDSLLGIRTASSGLVEQLSSLCIRVAGRKPHGQMDRNSWRYEVDNIMTARRLDIRLADLDLAAYWIRICTLWHASTCPPLIRITPNLNAFTLRVIDVKNQCVTAAPSRCKYAALSYTWGGYQQCKLLQGNLKEMSQTRGLQKYLKKLPRTVSDAIIVCQRLNIRYLWVDALCIIQDSARDQEIQIGSMCYVYGGAHLTIVAGFGNNADAGLPGISLPRKYQYSYSKIDNLNLITAPVDALDSLLRSRWYTRGWTYQELILSRRILAFTEEQMVFFCVEAFFQEDMVVEPVNGLLDREQNSVDFIDRHIAISGHNFHEPSEGLVDQAIVSYRKLLTAFLHRDLSFDGDVLNAFAGILDALSTYLGGFRWGISIRYPNRTLTWNSRNVSSLQRRTGFPSWSWAGWKGYTGDLKFHSSLTPSLIKPEPCFYSISRDRNMIPFARLHDHDAKHHSQKMVISDEEWDHVQSDVRQYLVLVTRTIFLTVDFEANTAGTRFGADLHSYAMRRGTVHIGEIYLDPAWRSQKPAELEFVSIARSMMEESLMLIQRVGPVAYRIQMTDTPVVNVGWSVKELKPQTVILG</sequence>
<dbReference type="Proteomes" id="UP000799324">
    <property type="component" value="Unassembled WGS sequence"/>
</dbReference>
<feature type="domain" description="Heterokaryon incompatibility" evidence="1">
    <location>
        <begin position="362"/>
        <end position="508"/>
    </location>
</feature>
<dbReference type="AlphaFoldDB" id="A0A6A6SSM0"/>
<evidence type="ECO:0000313" key="3">
    <source>
        <dbReference type="Proteomes" id="UP000799324"/>
    </source>
</evidence>
<protein>
    <submittedName>
        <fullName evidence="2">HET-domain-containing protein</fullName>
    </submittedName>
</protein>
<name>A0A6A6SSM0_9PLEO</name>
<dbReference type="PANTHER" id="PTHR33112:SF12">
    <property type="entry name" value="HETEROKARYON INCOMPATIBILITY DOMAIN-CONTAINING PROTEIN"/>
    <property type="match status" value="1"/>
</dbReference>
<evidence type="ECO:0000259" key="1">
    <source>
        <dbReference type="Pfam" id="PF06985"/>
    </source>
</evidence>
<gene>
    <name evidence="2" type="ORF">K491DRAFT_638638</name>
</gene>